<feature type="active site" description="Proton acceptor; specific for D-alanine" evidence="4">
    <location>
        <position position="42"/>
    </location>
</feature>
<dbReference type="InterPro" id="IPR009006">
    <property type="entry name" value="Ala_racemase/Decarboxylase_C"/>
</dbReference>
<keyword evidence="2 4" id="KW-0663">Pyridoxal phosphate</keyword>
<dbReference type="SUPFAM" id="SSF50621">
    <property type="entry name" value="Alanine racemase C-terminal domain-like"/>
    <property type="match status" value="1"/>
</dbReference>
<dbReference type="PANTHER" id="PTHR30511">
    <property type="entry name" value="ALANINE RACEMASE"/>
    <property type="match status" value="1"/>
</dbReference>
<sequence length="384" mass="39823">MSSTSAPRAEIRVDLAAIRHNVRRLRDLVSASDAPAVMTVVKADAYGHGMVEVARAARAAGTDWLGVATLDEAVALRASGDVGPLFAWLAVPGEDYVPALAAAVEVAGYTVAQLDEIVTAGAAAGVTPQVHLKIDTGLSRGGSPLRDWAALCAHAAGLERAGSLAITGVWSHFAASDEPEHPANDAQLGVFKEALEIADQAGLRPRWRHIANSAGALLRPDARFDLVRFGLASYGIDPAPGHCADLGLIPAMTVRARLAMVKQIDAGDGVSYGHTWIAPTATRVGLVPAGYGEGIPRAAGNRAEVWAAGGRRPIRGVVCMDQFVIELGDGEAAAGDEVELFGTGAGGHPTAQEWADACGTISYEIVTRIGGRFARVHVDSEAAT</sequence>
<dbReference type="RefSeq" id="WP_343995248.1">
    <property type="nucleotide sequence ID" value="NZ_BAAALG010000011.1"/>
</dbReference>
<evidence type="ECO:0000259" key="5">
    <source>
        <dbReference type="SMART" id="SM01005"/>
    </source>
</evidence>
<dbReference type="PANTHER" id="PTHR30511:SF0">
    <property type="entry name" value="ALANINE RACEMASE, CATABOLIC-RELATED"/>
    <property type="match status" value="1"/>
</dbReference>
<feature type="binding site" evidence="4">
    <location>
        <position position="140"/>
    </location>
    <ligand>
        <name>substrate</name>
    </ligand>
</feature>
<dbReference type="EC" id="5.1.1.1" evidence="4"/>
<comment type="cofactor">
    <cofactor evidence="1 4">
        <name>pyridoxal 5'-phosphate</name>
        <dbReference type="ChEBI" id="CHEBI:597326"/>
    </cofactor>
</comment>
<comment type="similarity">
    <text evidence="4">Belongs to the alanine racemase family.</text>
</comment>
<keyword evidence="7" id="KW-1185">Reference proteome</keyword>
<evidence type="ECO:0000256" key="4">
    <source>
        <dbReference type="HAMAP-Rule" id="MF_01201"/>
    </source>
</evidence>
<dbReference type="Gene3D" id="3.20.20.10">
    <property type="entry name" value="Alanine racemase"/>
    <property type="match status" value="1"/>
</dbReference>
<evidence type="ECO:0000256" key="3">
    <source>
        <dbReference type="ARBA" id="ARBA00023235"/>
    </source>
</evidence>
<name>A0ABN1TXU7_9ACTN</name>
<dbReference type="PRINTS" id="PR00992">
    <property type="entry name" value="ALARACEMASE"/>
</dbReference>
<gene>
    <name evidence="6" type="primary">alr_2</name>
    <name evidence="6" type="ORF">GCM10009668_26820</name>
</gene>
<dbReference type="InterPro" id="IPR020622">
    <property type="entry name" value="Ala_racemase_pyridoxalP-BS"/>
</dbReference>
<feature type="active site" description="Proton acceptor; specific for L-alanine" evidence="4">
    <location>
        <position position="272"/>
    </location>
</feature>
<dbReference type="InterPro" id="IPR000821">
    <property type="entry name" value="Ala_racemase"/>
</dbReference>
<feature type="domain" description="Alanine racemase C-terminal" evidence="5">
    <location>
        <begin position="251"/>
        <end position="378"/>
    </location>
</feature>
<dbReference type="InterPro" id="IPR029066">
    <property type="entry name" value="PLP-binding_barrel"/>
</dbReference>
<dbReference type="InterPro" id="IPR001608">
    <property type="entry name" value="Ala_racemase_N"/>
</dbReference>
<evidence type="ECO:0000256" key="2">
    <source>
        <dbReference type="ARBA" id="ARBA00022898"/>
    </source>
</evidence>
<accession>A0ABN1TXU7</accession>
<evidence type="ECO:0000313" key="7">
    <source>
        <dbReference type="Proteomes" id="UP001501581"/>
    </source>
</evidence>
<dbReference type="EMBL" id="BAAALG010000011">
    <property type="protein sequence ID" value="GAA1105914.1"/>
    <property type="molecule type" value="Genomic_DNA"/>
</dbReference>
<dbReference type="NCBIfam" id="TIGR00492">
    <property type="entry name" value="alr"/>
    <property type="match status" value="1"/>
</dbReference>
<dbReference type="SMART" id="SM01005">
    <property type="entry name" value="Ala_racemase_C"/>
    <property type="match status" value="1"/>
</dbReference>
<comment type="pathway">
    <text evidence="4">Amino-acid biosynthesis; D-alanine biosynthesis; D-alanine from L-alanine: step 1/1.</text>
</comment>
<organism evidence="6 7">
    <name type="scientific">Nocardioides dubius</name>
    <dbReference type="NCBI Taxonomy" id="317019"/>
    <lineage>
        <taxon>Bacteria</taxon>
        <taxon>Bacillati</taxon>
        <taxon>Actinomycetota</taxon>
        <taxon>Actinomycetes</taxon>
        <taxon>Propionibacteriales</taxon>
        <taxon>Nocardioidaceae</taxon>
        <taxon>Nocardioides</taxon>
    </lineage>
</organism>
<feature type="modified residue" description="N6-(pyridoxal phosphate)lysine" evidence="4">
    <location>
        <position position="42"/>
    </location>
</feature>
<evidence type="ECO:0000256" key="1">
    <source>
        <dbReference type="ARBA" id="ARBA00001933"/>
    </source>
</evidence>
<comment type="caution">
    <text evidence="6">The sequence shown here is derived from an EMBL/GenBank/DDBJ whole genome shotgun (WGS) entry which is preliminary data.</text>
</comment>
<proteinExistence type="inferred from homology"/>
<feature type="binding site" evidence="4">
    <location>
        <position position="320"/>
    </location>
    <ligand>
        <name>substrate</name>
    </ligand>
</feature>
<dbReference type="Gene3D" id="2.40.37.10">
    <property type="entry name" value="Lyase, Ornithine Decarboxylase, Chain A, domain 1"/>
    <property type="match status" value="1"/>
</dbReference>
<dbReference type="Proteomes" id="UP001501581">
    <property type="component" value="Unassembled WGS sequence"/>
</dbReference>
<protein>
    <recommendedName>
        <fullName evidence="4">Alanine racemase</fullName>
        <ecNumber evidence="4">5.1.1.1</ecNumber>
    </recommendedName>
</protein>
<comment type="function">
    <text evidence="4">Catalyzes the interconversion of L-alanine and D-alanine. May also act on other amino acids.</text>
</comment>
<evidence type="ECO:0000313" key="6">
    <source>
        <dbReference type="EMBL" id="GAA1105914.1"/>
    </source>
</evidence>
<dbReference type="Pfam" id="PF00842">
    <property type="entry name" value="Ala_racemase_C"/>
    <property type="match status" value="1"/>
</dbReference>
<dbReference type="Pfam" id="PF01168">
    <property type="entry name" value="Ala_racemase_N"/>
    <property type="match status" value="1"/>
</dbReference>
<reference evidence="6 7" key="1">
    <citation type="journal article" date="2019" name="Int. J. Syst. Evol. Microbiol.">
        <title>The Global Catalogue of Microorganisms (GCM) 10K type strain sequencing project: providing services to taxonomists for standard genome sequencing and annotation.</title>
        <authorList>
            <consortium name="The Broad Institute Genomics Platform"/>
            <consortium name="The Broad Institute Genome Sequencing Center for Infectious Disease"/>
            <person name="Wu L."/>
            <person name="Ma J."/>
        </authorList>
    </citation>
    <scope>NUCLEOTIDE SEQUENCE [LARGE SCALE GENOMIC DNA]</scope>
    <source>
        <strain evidence="6 7">JCM 13008</strain>
    </source>
</reference>
<dbReference type="PROSITE" id="PS00395">
    <property type="entry name" value="ALANINE_RACEMASE"/>
    <property type="match status" value="1"/>
</dbReference>
<dbReference type="SUPFAM" id="SSF51419">
    <property type="entry name" value="PLP-binding barrel"/>
    <property type="match status" value="1"/>
</dbReference>
<dbReference type="HAMAP" id="MF_01201">
    <property type="entry name" value="Ala_racemase"/>
    <property type="match status" value="1"/>
</dbReference>
<keyword evidence="3 4" id="KW-0413">Isomerase</keyword>
<comment type="catalytic activity">
    <reaction evidence="4">
        <text>L-alanine = D-alanine</text>
        <dbReference type="Rhea" id="RHEA:20249"/>
        <dbReference type="ChEBI" id="CHEBI:57416"/>
        <dbReference type="ChEBI" id="CHEBI:57972"/>
        <dbReference type="EC" id="5.1.1.1"/>
    </reaction>
</comment>
<dbReference type="InterPro" id="IPR011079">
    <property type="entry name" value="Ala_racemase_C"/>
</dbReference>
<dbReference type="CDD" id="cd00430">
    <property type="entry name" value="PLPDE_III_AR"/>
    <property type="match status" value="1"/>
</dbReference>